<keyword evidence="10" id="KW-0175">Coiled coil</keyword>
<dbReference type="GO" id="GO:0006508">
    <property type="term" value="P:proteolysis"/>
    <property type="evidence" value="ECO:0007669"/>
    <property type="project" value="UniProtKB-KW"/>
</dbReference>
<dbReference type="Pfam" id="PF12436">
    <property type="entry name" value="USP7_ICP0_bdg"/>
    <property type="match status" value="1"/>
</dbReference>
<dbReference type="PROSITE" id="PS00972">
    <property type="entry name" value="USP_1"/>
    <property type="match status" value="1"/>
</dbReference>
<evidence type="ECO:0000256" key="3">
    <source>
        <dbReference type="ARBA" id="ARBA00009085"/>
    </source>
</evidence>
<dbReference type="AlphaFoldDB" id="A0A1Y1XM99"/>
<dbReference type="EC" id="3.4.19.12" evidence="4"/>
<dbReference type="SUPFAM" id="SSF49599">
    <property type="entry name" value="TRAF domain-like"/>
    <property type="match status" value="1"/>
</dbReference>
<dbReference type="FunFam" id="3.90.70.10:FF:000005">
    <property type="entry name" value="Ubiquitin carboxyl-terminal hydrolase 7"/>
    <property type="match status" value="1"/>
</dbReference>
<dbReference type="PROSITE" id="PS00973">
    <property type="entry name" value="USP_2"/>
    <property type="match status" value="1"/>
</dbReference>
<dbReference type="GO" id="GO:0031647">
    <property type="term" value="P:regulation of protein stability"/>
    <property type="evidence" value="ECO:0007669"/>
    <property type="project" value="TreeGrafter"/>
</dbReference>
<comment type="caution">
    <text evidence="13">The sequence shown here is derived from an EMBL/GenBank/DDBJ whole genome shotgun (WGS) entry which is preliminary data.</text>
</comment>
<comment type="similarity">
    <text evidence="3">Belongs to the peptidase C19 family.</text>
</comment>
<dbReference type="InterPro" id="IPR029346">
    <property type="entry name" value="USP_C"/>
</dbReference>
<dbReference type="InterPro" id="IPR038765">
    <property type="entry name" value="Papain-like_cys_pep_sf"/>
</dbReference>
<dbReference type="PROSITE" id="PS50235">
    <property type="entry name" value="USP_3"/>
    <property type="match status" value="1"/>
</dbReference>
<dbReference type="Pfam" id="PF00443">
    <property type="entry name" value="UCH"/>
    <property type="match status" value="1"/>
</dbReference>
<dbReference type="PANTHER" id="PTHR24006:SF644">
    <property type="entry name" value="UBIQUITIN CARBOXYL-TERMINAL HYDROLASE 7"/>
    <property type="match status" value="1"/>
</dbReference>
<evidence type="ECO:0000256" key="10">
    <source>
        <dbReference type="SAM" id="Coils"/>
    </source>
</evidence>
<evidence type="ECO:0000256" key="9">
    <source>
        <dbReference type="ARBA" id="ARBA00023242"/>
    </source>
</evidence>
<evidence type="ECO:0000256" key="5">
    <source>
        <dbReference type="ARBA" id="ARBA00022670"/>
    </source>
</evidence>
<feature type="domain" description="MATH" evidence="11">
    <location>
        <begin position="14"/>
        <end position="146"/>
    </location>
</feature>
<dbReference type="GO" id="GO:0005634">
    <property type="term" value="C:nucleus"/>
    <property type="evidence" value="ECO:0007669"/>
    <property type="project" value="UniProtKB-SubCell"/>
</dbReference>
<dbReference type="EMBL" id="MCFG01000016">
    <property type="protein sequence ID" value="ORX86851.1"/>
    <property type="molecule type" value="Genomic_DNA"/>
</dbReference>
<keyword evidence="6" id="KW-0833">Ubl conjugation pathway</keyword>
<reference evidence="13 14" key="1">
    <citation type="submission" date="2016-08" db="EMBL/GenBank/DDBJ databases">
        <title>A Parts List for Fungal Cellulosomes Revealed by Comparative Genomics.</title>
        <authorList>
            <consortium name="DOE Joint Genome Institute"/>
            <person name="Haitjema C.H."/>
            <person name="Gilmore S.P."/>
            <person name="Henske J.K."/>
            <person name="Solomon K.V."/>
            <person name="De Groot R."/>
            <person name="Kuo A."/>
            <person name="Mondo S.J."/>
            <person name="Salamov A.A."/>
            <person name="Labutti K."/>
            <person name="Zhao Z."/>
            <person name="Chiniquy J."/>
            <person name="Barry K."/>
            <person name="Brewer H.M."/>
            <person name="Purvine S.O."/>
            <person name="Wright A.T."/>
            <person name="Boxma B."/>
            <person name="Van Alen T."/>
            <person name="Hackstein J.H."/>
            <person name="Baker S.E."/>
            <person name="Grigoriev I.V."/>
            <person name="O'Malley M.A."/>
        </authorList>
    </citation>
    <scope>NUCLEOTIDE SEQUENCE [LARGE SCALE GENOMIC DNA]</scope>
    <source>
        <strain evidence="13 14">S4</strain>
    </source>
</reference>
<dbReference type="GO" id="GO:0016579">
    <property type="term" value="P:protein deubiquitination"/>
    <property type="evidence" value="ECO:0007669"/>
    <property type="project" value="InterPro"/>
</dbReference>
<dbReference type="STRING" id="1754192.A0A1Y1XM99"/>
<evidence type="ECO:0000256" key="1">
    <source>
        <dbReference type="ARBA" id="ARBA00000707"/>
    </source>
</evidence>
<dbReference type="Gene3D" id="3.90.70.10">
    <property type="entry name" value="Cysteine proteinases"/>
    <property type="match status" value="1"/>
</dbReference>
<dbReference type="InterPro" id="IPR028889">
    <property type="entry name" value="USP"/>
</dbReference>
<dbReference type="InterPro" id="IPR002083">
    <property type="entry name" value="MATH/TRAF_dom"/>
</dbReference>
<feature type="coiled-coil region" evidence="10">
    <location>
        <begin position="502"/>
        <end position="529"/>
    </location>
</feature>
<accession>A0A1Y1XM99</accession>
<evidence type="ECO:0000313" key="14">
    <source>
        <dbReference type="Proteomes" id="UP000193944"/>
    </source>
</evidence>
<dbReference type="CDD" id="cd02659">
    <property type="entry name" value="peptidase_C19C"/>
    <property type="match status" value="1"/>
</dbReference>
<keyword evidence="5" id="KW-0645">Protease</keyword>
<keyword evidence="9" id="KW-0539">Nucleus</keyword>
<sequence>MENDNAVTDEVVEENYYEWVIEDWDKLENKKEYSPEFIIGGYRWRILLFPKGNAEKEYVSAFLDNLNVKDENATESTHVCAKFVLSVRNFNDYTCFNAKPSHHRFNGKESDWGFNHFVEKTQLYNENKNYIKPLIEDGKTVFSVYVRIYKDELGILWHDFANWDSKKETGYVGFKNQGATCYMNSLLQALHFTNYFRKATYQIPTENDTPANSVPLALQRVFYNLQYSSQSVDTRELTKSFGWDTMESFTQHDIQEFNRELQDNLETKMKGTAADGAISRLFKGKMKSYIECINIDYNSNRIEEYYDIQLNVKGCRNLIDSFDEYIKVETLEGDNQYMAEGYGLQDARKGVIFESLPPVLQLQLKRFEYDMERDAMVKINDRFEFPERVDLSKYLSKDADRSIKYVYRLHSVLVHSGDLHGGHYCAFIQPKLDGKWFKFDDDRVVPASKNNVFEENFGRSNQDNERINTHMKTRITNAYMLVYIRETDIPKILAPIEDSDIPKHLSERIEKEKRERERVEQERKEQHRYVMISILDNEVIKENSNRLDLCNLEMKQYPISHLKEYKCAKNDTVGNFKSTLGQVYGVDKSRIRFWNVVRRQNRTKRPELPTDETDDMNMLASHKPLPREKDNYTRYLIYVDYTIDPQLKITNEYNFMVFLKYYDPYTKNMEFVGNYIISKKEKTFADMVPDFNKKKGFPVNTPLILFEEIKPDMIEEIPLKNNSTTAEIGNGDIICFQKALTEEHYLRKDPNAIVSIPKFFEFVKSKVLVTFREREDKEDEHFVPASREFFEFKLELLKHMNYDEVARAVAEHIKLDDPMKLRFYVGNNNEYIERSEDIKLNSLVTNTRFSSTSNTIYYEIQDIAITEMEVKRFINVKFLNKHHQEQKTYRLLVLKNASVGDLLELLKRSMKIDTLGDLRLFTVMNGRIDAVYSNDMSIKTLDPTIQEIYAEEIPEDQKDIDITKSCIHIIHFKNDISNYHSVPFIFRLLKDEKYPDTKKRLQKSIGMNDKEFAKVKICYIGVNNNSYNSPQYIDEQQRKYLIYNIFY</sequence>
<dbReference type="PANTHER" id="PTHR24006">
    <property type="entry name" value="UBIQUITIN CARBOXYL-TERMINAL HYDROLASE"/>
    <property type="match status" value="1"/>
</dbReference>
<dbReference type="Pfam" id="PF14533">
    <property type="entry name" value="USP7_C2"/>
    <property type="match status" value="1"/>
</dbReference>
<keyword evidence="7" id="KW-0378">Hydrolase</keyword>
<dbReference type="InterPro" id="IPR024729">
    <property type="entry name" value="USP7_ICP0-binding_dom"/>
</dbReference>
<keyword evidence="8" id="KW-0788">Thiol protease</keyword>
<dbReference type="InterPro" id="IPR008974">
    <property type="entry name" value="TRAF-like"/>
</dbReference>
<reference evidence="13 14" key="2">
    <citation type="submission" date="2016-08" db="EMBL/GenBank/DDBJ databases">
        <title>Pervasive Adenine N6-methylation of Active Genes in Fungi.</title>
        <authorList>
            <consortium name="DOE Joint Genome Institute"/>
            <person name="Mondo S.J."/>
            <person name="Dannebaum R.O."/>
            <person name="Kuo R.C."/>
            <person name="Labutti K."/>
            <person name="Haridas S."/>
            <person name="Kuo A."/>
            <person name="Salamov A."/>
            <person name="Ahrendt S.R."/>
            <person name="Lipzen A."/>
            <person name="Sullivan W."/>
            <person name="Andreopoulos W.B."/>
            <person name="Clum A."/>
            <person name="Lindquist E."/>
            <person name="Daum C."/>
            <person name="Ramamoorthy G.K."/>
            <person name="Gryganskyi A."/>
            <person name="Culley D."/>
            <person name="Magnuson J.K."/>
            <person name="James T.Y."/>
            <person name="O'Malley M.A."/>
            <person name="Stajich J.E."/>
            <person name="Spatafora J.W."/>
            <person name="Visel A."/>
            <person name="Grigoriev I.V."/>
        </authorList>
    </citation>
    <scope>NUCLEOTIDE SEQUENCE [LARGE SCALE GENOMIC DNA]</scope>
    <source>
        <strain evidence="13 14">S4</strain>
    </source>
</reference>
<evidence type="ECO:0000256" key="7">
    <source>
        <dbReference type="ARBA" id="ARBA00022801"/>
    </source>
</evidence>
<name>A0A1Y1XM99_9FUNG</name>
<dbReference type="SMART" id="SM00061">
    <property type="entry name" value="MATH"/>
    <property type="match status" value="1"/>
</dbReference>
<gene>
    <name evidence="13" type="ORF">BCR32DRAFT_198648</name>
</gene>
<evidence type="ECO:0000259" key="11">
    <source>
        <dbReference type="PROSITE" id="PS50144"/>
    </source>
</evidence>
<evidence type="ECO:0000256" key="6">
    <source>
        <dbReference type="ARBA" id="ARBA00022786"/>
    </source>
</evidence>
<protein>
    <recommendedName>
        <fullName evidence="4">ubiquitinyl hydrolase 1</fullName>
        <ecNumber evidence="4">3.4.19.12</ecNumber>
    </recommendedName>
</protein>
<evidence type="ECO:0000256" key="2">
    <source>
        <dbReference type="ARBA" id="ARBA00004123"/>
    </source>
</evidence>
<dbReference type="Proteomes" id="UP000193944">
    <property type="component" value="Unassembled WGS sequence"/>
</dbReference>
<organism evidence="13 14">
    <name type="scientific">Anaeromyces robustus</name>
    <dbReference type="NCBI Taxonomy" id="1754192"/>
    <lineage>
        <taxon>Eukaryota</taxon>
        <taxon>Fungi</taxon>
        <taxon>Fungi incertae sedis</taxon>
        <taxon>Chytridiomycota</taxon>
        <taxon>Chytridiomycota incertae sedis</taxon>
        <taxon>Neocallimastigomycetes</taxon>
        <taxon>Neocallimastigales</taxon>
        <taxon>Neocallimastigaceae</taxon>
        <taxon>Anaeromyces</taxon>
    </lineage>
</organism>
<evidence type="ECO:0000259" key="12">
    <source>
        <dbReference type="PROSITE" id="PS50235"/>
    </source>
</evidence>
<dbReference type="GO" id="GO:0005829">
    <property type="term" value="C:cytosol"/>
    <property type="evidence" value="ECO:0007669"/>
    <property type="project" value="TreeGrafter"/>
</dbReference>
<dbReference type="Gene3D" id="3.10.20.90">
    <property type="entry name" value="Phosphatidylinositol 3-kinase Catalytic Subunit, Chain A, domain 1"/>
    <property type="match status" value="2"/>
</dbReference>
<dbReference type="OrthoDB" id="289038at2759"/>
<evidence type="ECO:0000313" key="13">
    <source>
        <dbReference type="EMBL" id="ORX86851.1"/>
    </source>
</evidence>
<evidence type="ECO:0000256" key="8">
    <source>
        <dbReference type="ARBA" id="ARBA00022807"/>
    </source>
</evidence>
<dbReference type="GO" id="GO:0140492">
    <property type="term" value="F:metal-dependent deubiquitinase activity"/>
    <property type="evidence" value="ECO:0007669"/>
    <property type="project" value="UniProtKB-ARBA"/>
</dbReference>
<feature type="domain" description="USP" evidence="12">
    <location>
        <begin position="172"/>
        <end position="486"/>
    </location>
</feature>
<dbReference type="PROSITE" id="PS50144">
    <property type="entry name" value="MATH"/>
    <property type="match status" value="1"/>
</dbReference>
<dbReference type="Gene3D" id="2.60.210.10">
    <property type="entry name" value="Apoptosis, Tumor Necrosis Factor Receptor Associated Protein 2, Chain A"/>
    <property type="match status" value="1"/>
</dbReference>
<dbReference type="InterPro" id="IPR050164">
    <property type="entry name" value="Peptidase_C19"/>
</dbReference>
<dbReference type="InterPro" id="IPR001394">
    <property type="entry name" value="Peptidase_C19_UCH"/>
</dbReference>
<proteinExistence type="inferred from homology"/>
<dbReference type="InterPro" id="IPR018200">
    <property type="entry name" value="USP_CS"/>
</dbReference>
<dbReference type="GO" id="GO:0004843">
    <property type="term" value="F:cysteine-type deubiquitinase activity"/>
    <property type="evidence" value="ECO:0007669"/>
    <property type="project" value="UniProtKB-EC"/>
</dbReference>
<dbReference type="SUPFAM" id="SSF54001">
    <property type="entry name" value="Cysteine proteinases"/>
    <property type="match status" value="1"/>
</dbReference>
<comment type="subcellular location">
    <subcellularLocation>
        <location evidence="2">Nucleus</location>
    </subcellularLocation>
</comment>
<dbReference type="Pfam" id="PF22486">
    <property type="entry name" value="MATH_2"/>
    <property type="match status" value="1"/>
</dbReference>
<keyword evidence="14" id="KW-1185">Reference proteome</keyword>
<comment type="catalytic activity">
    <reaction evidence="1">
        <text>Thiol-dependent hydrolysis of ester, thioester, amide, peptide and isopeptide bonds formed by the C-terminal Gly of ubiquitin (a 76-residue protein attached to proteins as an intracellular targeting signal).</text>
        <dbReference type="EC" id="3.4.19.12"/>
    </reaction>
</comment>
<evidence type="ECO:0000256" key="4">
    <source>
        <dbReference type="ARBA" id="ARBA00012759"/>
    </source>
</evidence>